<dbReference type="EMBL" id="WWBZ02000082">
    <property type="protein sequence ID" value="KAF4300827.1"/>
    <property type="molecule type" value="Genomic_DNA"/>
</dbReference>
<protein>
    <submittedName>
        <fullName evidence="2">Uncharacterized protein</fullName>
    </submittedName>
</protein>
<evidence type="ECO:0000313" key="1">
    <source>
        <dbReference type="EMBL" id="KAF4300827.1"/>
    </source>
</evidence>
<name>A0A8H4N3V3_9PEZI</name>
<proteinExistence type="predicted"/>
<organism evidence="2 3">
    <name type="scientific">Botryosphaeria dothidea</name>
    <dbReference type="NCBI Taxonomy" id="55169"/>
    <lineage>
        <taxon>Eukaryota</taxon>
        <taxon>Fungi</taxon>
        <taxon>Dikarya</taxon>
        <taxon>Ascomycota</taxon>
        <taxon>Pezizomycotina</taxon>
        <taxon>Dothideomycetes</taxon>
        <taxon>Dothideomycetes incertae sedis</taxon>
        <taxon>Botryosphaeriales</taxon>
        <taxon>Botryosphaeriaceae</taxon>
        <taxon>Botryosphaeria</taxon>
    </lineage>
</organism>
<sequence>MLTCIFESVHEAKTSIEADQPDPKVTANSPRLIISSSFLRNWGGGGGGNLRLGVEGAPIGIPIEAGSQSEMSGSRRTTVRFEDAGDFVFVLRMQETIRRKSGQVRQKHSKDRHLFGVDKYLQKKHTDCKDEFHIVGLTGDVFDLEGIEAGKVENSEVTVCMKLEKNKSMEIKINDMLDPGG</sequence>
<reference evidence="2 3" key="1">
    <citation type="submission" date="2020-04" db="EMBL/GenBank/DDBJ databases">
        <title>Genome Assembly and Annotation of Botryosphaeria dothidea sdau 11-99, a Latent Pathogen of Apple Fruit Ring Rot in China.</title>
        <authorList>
            <person name="Yu C."/>
            <person name="Diao Y."/>
            <person name="Lu Q."/>
            <person name="Zhao J."/>
            <person name="Cui S."/>
            <person name="Peng C."/>
            <person name="He B."/>
            <person name="Liu H."/>
        </authorList>
    </citation>
    <scope>NUCLEOTIDE SEQUENCE [LARGE SCALE GENOMIC DNA]</scope>
    <source>
        <strain evidence="2">Sdau11-99</strain>
        <strain evidence="3">sdau11-99</strain>
    </source>
</reference>
<evidence type="ECO:0000313" key="2">
    <source>
        <dbReference type="EMBL" id="KAF4304991.1"/>
    </source>
</evidence>
<dbReference type="AlphaFoldDB" id="A0A8H4N3V3"/>
<dbReference type="Proteomes" id="UP000572817">
    <property type="component" value="Unassembled WGS sequence"/>
</dbReference>
<comment type="caution">
    <text evidence="2">The sequence shown here is derived from an EMBL/GenBank/DDBJ whole genome shotgun (WGS) entry which is preliminary data.</text>
</comment>
<evidence type="ECO:0000313" key="3">
    <source>
        <dbReference type="Proteomes" id="UP000572817"/>
    </source>
</evidence>
<keyword evidence="3" id="KW-1185">Reference proteome</keyword>
<gene>
    <name evidence="2" type="ORF">GTA08_BOTSDO07235</name>
    <name evidence="1" type="ORF">GTA08_BOTSDO11431</name>
</gene>
<accession>A0A8H4N3V3</accession>
<dbReference type="EMBL" id="WWBZ02000040">
    <property type="protein sequence ID" value="KAF4304991.1"/>
    <property type="molecule type" value="Genomic_DNA"/>
</dbReference>